<feature type="domain" description="Phytase-like" evidence="2">
    <location>
        <begin position="67"/>
        <end position="311"/>
    </location>
</feature>
<organism evidence="3 4">
    <name type="scientific">Novosphingobium fluoreni</name>
    <dbReference type="NCBI Taxonomy" id="1391222"/>
    <lineage>
        <taxon>Bacteria</taxon>
        <taxon>Pseudomonadati</taxon>
        <taxon>Pseudomonadota</taxon>
        <taxon>Alphaproteobacteria</taxon>
        <taxon>Sphingomonadales</taxon>
        <taxon>Sphingomonadaceae</taxon>
        <taxon>Novosphingobium</taxon>
    </lineage>
</organism>
<protein>
    <recommendedName>
        <fullName evidence="2">Phytase-like domain-containing protein</fullName>
    </recommendedName>
</protein>
<evidence type="ECO:0000313" key="3">
    <source>
        <dbReference type="EMBL" id="MBB3938881.1"/>
    </source>
</evidence>
<reference evidence="3 4" key="1">
    <citation type="submission" date="2020-08" db="EMBL/GenBank/DDBJ databases">
        <title>Genomic Encyclopedia of Type Strains, Phase IV (KMG-IV): sequencing the most valuable type-strain genomes for metagenomic binning, comparative biology and taxonomic classification.</title>
        <authorList>
            <person name="Goeker M."/>
        </authorList>
    </citation>
    <scope>NUCLEOTIDE SEQUENCE [LARGE SCALE GENOMIC DNA]</scope>
    <source>
        <strain evidence="3 4">DSM 27568</strain>
    </source>
</reference>
<dbReference type="Pfam" id="PF13449">
    <property type="entry name" value="Phytase-like"/>
    <property type="match status" value="1"/>
</dbReference>
<feature type="region of interest" description="Disordered" evidence="1">
    <location>
        <begin position="99"/>
        <end position="129"/>
    </location>
</feature>
<dbReference type="Proteomes" id="UP000561459">
    <property type="component" value="Unassembled WGS sequence"/>
</dbReference>
<name>A0A7W6FX61_9SPHN</name>
<accession>A0A7W6FX61</accession>
<sequence length="332" mass="37161">MRRTIALLILLLGVALTTWARSERVLVVPNDTLHFTALKLPPPDKLQAHLGPFRLAGAWEMKLGDYRFGGYSALLALPDGRLLAISDFGRFLTFMPPGGDQRYTPKHGDLLKDPRNDKRGVDSESATRDPRTGQIWLGLEYRNAFVRLGPNWRETGRAAPSSMAHWGLNSGPEAMLRLADGRFVALSEGARNWFWPSRHDGVVFPGDPVRRPEAGQRFTFQGPTAFDPVDMSQLPDGRVLVLMRTLIWPLPERFAGRLAIGDPRHIREGATWRVTEVARLASTLPVDNFEGLAVVPQKNGTLIVWLISDDNQTRLQRTLLWKLVVDPKDLPG</sequence>
<dbReference type="EMBL" id="JACIDY010000001">
    <property type="protein sequence ID" value="MBB3938881.1"/>
    <property type="molecule type" value="Genomic_DNA"/>
</dbReference>
<evidence type="ECO:0000313" key="4">
    <source>
        <dbReference type="Proteomes" id="UP000561459"/>
    </source>
</evidence>
<feature type="compositionally biased region" description="Basic and acidic residues" evidence="1">
    <location>
        <begin position="106"/>
        <end position="129"/>
    </location>
</feature>
<gene>
    <name evidence="3" type="ORF">GGR39_000510</name>
</gene>
<keyword evidence="4" id="KW-1185">Reference proteome</keyword>
<evidence type="ECO:0000256" key="1">
    <source>
        <dbReference type="SAM" id="MobiDB-lite"/>
    </source>
</evidence>
<dbReference type="RefSeq" id="WP_183615726.1">
    <property type="nucleotide sequence ID" value="NZ_JACIDY010000001.1"/>
</dbReference>
<dbReference type="InterPro" id="IPR027372">
    <property type="entry name" value="Phytase-like_dom"/>
</dbReference>
<evidence type="ECO:0000259" key="2">
    <source>
        <dbReference type="Pfam" id="PF13449"/>
    </source>
</evidence>
<proteinExistence type="predicted"/>
<dbReference type="AlphaFoldDB" id="A0A7W6FX61"/>
<comment type="caution">
    <text evidence="3">The sequence shown here is derived from an EMBL/GenBank/DDBJ whole genome shotgun (WGS) entry which is preliminary data.</text>
</comment>